<keyword evidence="5" id="KW-1185">Reference proteome</keyword>
<proteinExistence type="inferred from homology"/>
<evidence type="ECO:0000256" key="1">
    <source>
        <dbReference type="ARBA" id="ARBA00022980"/>
    </source>
</evidence>
<dbReference type="NCBIfam" id="TIGR00002">
    <property type="entry name" value="S16"/>
    <property type="match status" value="1"/>
</dbReference>
<protein>
    <recommendedName>
        <fullName evidence="3">Small ribosomal subunit protein bS16</fullName>
    </recommendedName>
</protein>
<name>A0AAJ1PS32_9MOLU</name>
<evidence type="ECO:0000256" key="3">
    <source>
        <dbReference type="HAMAP-Rule" id="MF_00385"/>
    </source>
</evidence>
<organism evidence="4 5">
    <name type="scientific">Mycoplasma phocimorsus</name>
    <dbReference type="NCBI Taxonomy" id="3045839"/>
    <lineage>
        <taxon>Bacteria</taxon>
        <taxon>Bacillati</taxon>
        <taxon>Mycoplasmatota</taxon>
        <taxon>Mollicutes</taxon>
        <taxon>Mycoplasmataceae</taxon>
        <taxon>Mycoplasma</taxon>
    </lineage>
</organism>
<dbReference type="GO" id="GO:0006412">
    <property type="term" value="P:translation"/>
    <property type="evidence" value="ECO:0007669"/>
    <property type="project" value="UniProtKB-UniRule"/>
</dbReference>
<dbReference type="AlphaFoldDB" id="A0AAJ1PS32"/>
<dbReference type="InterPro" id="IPR023803">
    <property type="entry name" value="Ribosomal_bS16_dom_sf"/>
</dbReference>
<keyword evidence="1 3" id="KW-0689">Ribosomal protein</keyword>
<comment type="similarity">
    <text evidence="3">Belongs to the bacterial ribosomal protein bS16 family.</text>
</comment>
<dbReference type="Gene3D" id="3.30.1320.10">
    <property type="match status" value="1"/>
</dbReference>
<comment type="caution">
    <text evidence="4">The sequence shown here is derived from an EMBL/GenBank/DDBJ whole genome shotgun (WGS) entry which is preliminary data.</text>
</comment>
<dbReference type="PANTHER" id="PTHR12919">
    <property type="entry name" value="30S RIBOSOMAL PROTEIN S16"/>
    <property type="match status" value="1"/>
</dbReference>
<evidence type="ECO:0000313" key="4">
    <source>
        <dbReference type="EMBL" id="MDJ1645489.1"/>
    </source>
</evidence>
<dbReference type="GO" id="GO:0005737">
    <property type="term" value="C:cytoplasm"/>
    <property type="evidence" value="ECO:0007669"/>
    <property type="project" value="UniProtKB-ARBA"/>
</dbReference>
<dbReference type="EMBL" id="JASDDP010000002">
    <property type="protein sequence ID" value="MDJ1645489.1"/>
    <property type="molecule type" value="Genomic_DNA"/>
</dbReference>
<dbReference type="Pfam" id="PF00886">
    <property type="entry name" value="Ribosomal_S16"/>
    <property type="match status" value="1"/>
</dbReference>
<keyword evidence="2 3" id="KW-0687">Ribonucleoprotein</keyword>
<dbReference type="RefSeq" id="WP_283823482.1">
    <property type="nucleotide sequence ID" value="NZ_JASDAY010000016.1"/>
</dbReference>
<reference evidence="4" key="1">
    <citation type="submission" date="2023-05" db="EMBL/GenBank/DDBJ databases">
        <title>Mycoplasma phocimorsus sp. nov., isolated from Scandinavian patients with seal finger or septic arthritis after contact with seals.</title>
        <authorList>
            <person name="Skafte-Holm A."/>
            <person name="Pedersen T.R."/>
            <person name="Froelund M."/>
            <person name="Stegger M."/>
            <person name="Qvortrup K."/>
            <person name="Michaels D.L."/>
            <person name="Brown D.R."/>
            <person name="Jensen J.S."/>
        </authorList>
    </citation>
    <scope>NUCLEOTIDE SEQUENCE</scope>
    <source>
        <strain evidence="4">M5725</strain>
    </source>
</reference>
<gene>
    <name evidence="3 4" type="primary">rpsP</name>
    <name evidence="4" type="ORF">QLQ80_00075</name>
</gene>
<evidence type="ECO:0000256" key="2">
    <source>
        <dbReference type="ARBA" id="ARBA00023274"/>
    </source>
</evidence>
<accession>A0AAJ1PS32</accession>
<dbReference type="PANTHER" id="PTHR12919:SF20">
    <property type="entry name" value="SMALL RIBOSOMAL SUBUNIT PROTEIN BS16M"/>
    <property type="match status" value="1"/>
</dbReference>
<sequence length="86" mass="10002">MVKLRLRRGGKKFYPVYKLVAIDARKARDGEFIEDLGSYNPHTKELTFKEERVKSWLDEGAQPTATFKNLLKSKQLWSKFTAAPKK</sequence>
<dbReference type="GO" id="GO:0015935">
    <property type="term" value="C:small ribosomal subunit"/>
    <property type="evidence" value="ECO:0007669"/>
    <property type="project" value="TreeGrafter"/>
</dbReference>
<evidence type="ECO:0000313" key="5">
    <source>
        <dbReference type="Proteomes" id="UP001224428"/>
    </source>
</evidence>
<dbReference type="SUPFAM" id="SSF54565">
    <property type="entry name" value="Ribosomal protein S16"/>
    <property type="match status" value="1"/>
</dbReference>
<dbReference type="GO" id="GO:0003735">
    <property type="term" value="F:structural constituent of ribosome"/>
    <property type="evidence" value="ECO:0007669"/>
    <property type="project" value="InterPro"/>
</dbReference>
<dbReference type="HAMAP" id="MF_00385">
    <property type="entry name" value="Ribosomal_bS16"/>
    <property type="match status" value="1"/>
</dbReference>
<dbReference type="InterPro" id="IPR000307">
    <property type="entry name" value="Ribosomal_bS16"/>
</dbReference>
<dbReference type="Proteomes" id="UP001224428">
    <property type="component" value="Unassembled WGS sequence"/>
</dbReference>